<name>A0A0F9HYG5_9ZZZZ</name>
<sequence>MICLRVALPNFRSAHVFATRQLMEMPPKAQRRANFVQVLYENSAVSAEFDPKAHGTFCKLGHNAL</sequence>
<comment type="caution">
    <text evidence="1">The sequence shown here is derived from an EMBL/GenBank/DDBJ whole genome shotgun (WGS) entry which is preliminary data.</text>
</comment>
<gene>
    <name evidence="1" type="ORF">LCGC14_1645100</name>
</gene>
<dbReference type="AlphaFoldDB" id="A0A0F9HYG5"/>
<accession>A0A0F9HYG5</accession>
<proteinExistence type="predicted"/>
<protein>
    <submittedName>
        <fullName evidence="1">Uncharacterized protein</fullName>
    </submittedName>
</protein>
<evidence type="ECO:0000313" key="1">
    <source>
        <dbReference type="EMBL" id="KKM20476.1"/>
    </source>
</evidence>
<dbReference type="EMBL" id="LAZR01013759">
    <property type="protein sequence ID" value="KKM20476.1"/>
    <property type="molecule type" value="Genomic_DNA"/>
</dbReference>
<organism evidence="1">
    <name type="scientific">marine sediment metagenome</name>
    <dbReference type="NCBI Taxonomy" id="412755"/>
    <lineage>
        <taxon>unclassified sequences</taxon>
        <taxon>metagenomes</taxon>
        <taxon>ecological metagenomes</taxon>
    </lineage>
</organism>
<reference evidence="1" key="1">
    <citation type="journal article" date="2015" name="Nature">
        <title>Complex archaea that bridge the gap between prokaryotes and eukaryotes.</title>
        <authorList>
            <person name="Spang A."/>
            <person name="Saw J.H."/>
            <person name="Jorgensen S.L."/>
            <person name="Zaremba-Niedzwiedzka K."/>
            <person name="Martijn J."/>
            <person name="Lind A.E."/>
            <person name="van Eijk R."/>
            <person name="Schleper C."/>
            <person name="Guy L."/>
            <person name="Ettema T.J."/>
        </authorList>
    </citation>
    <scope>NUCLEOTIDE SEQUENCE</scope>
</reference>